<comment type="caution">
    <text evidence="2">The sequence shown here is derived from an EMBL/GenBank/DDBJ whole genome shotgun (WGS) entry which is preliminary data.</text>
</comment>
<proteinExistence type="predicted"/>
<evidence type="ECO:0000313" key="2">
    <source>
        <dbReference type="EMBL" id="CAI2377394.1"/>
    </source>
</evidence>
<gene>
    <name evidence="2" type="ORF">ECRASSUSDP1_LOCUS18780</name>
</gene>
<sequence length="257" mass="30122">MSEKGRMTTFQFRKIISENRRNQRPSTAKRKKVKSFDSRKFCPTKRGKKDIRSSVDDSISEWPPFQNEAFIKIKISKSKRKERRVFSAKRRGCGKNKKTSIITGKNSINLANFTFDAKYCNKNKNASNFCFNTPIKVDSKVISQVKEVVVPSLQNFKTDPKLFFSPKNVKSLKKLFESKHYKYGSKREGSRRVALSLKSAKKDTTNKRITSACRDIDKKHQEEGIMRRNKLLIEHVIQQRIKNQRRYEPFSARRIIF</sequence>
<evidence type="ECO:0000313" key="3">
    <source>
        <dbReference type="Proteomes" id="UP001295684"/>
    </source>
</evidence>
<name>A0AAD1XRE0_EUPCR</name>
<organism evidence="2 3">
    <name type="scientific">Euplotes crassus</name>
    <dbReference type="NCBI Taxonomy" id="5936"/>
    <lineage>
        <taxon>Eukaryota</taxon>
        <taxon>Sar</taxon>
        <taxon>Alveolata</taxon>
        <taxon>Ciliophora</taxon>
        <taxon>Intramacronucleata</taxon>
        <taxon>Spirotrichea</taxon>
        <taxon>Hypotrichia</taxon>
        <taxon>Euplotida</taxon>
        <taxon>Euplotidae</taxon>
        <taxon>Moneuplotes</taxon>
    </lineage>
</organism>
<dbReference type="EMBL" id="CAMPGE010019036">
    <property type="protein sequence ID" value="CAI2377394.1"/>
    <property type="molecule type" value="Genomic_DNA"/>
</dbReference>
<reference evidence="2" key="1">
    <citation type="submission" date="2023-07" db="EMBL/GenBank/DDBJ databases">
        <authorList>
            <consortium name="AG Swart"/>
            <person name="Singh M."/>
            <person name="Singh A."/>
            <person name="Seah K."/>
            <person name="Emmerich C."/>
        </authorList>
    </citation>
    <scope>NUCLEOTIDE SEQUENCE</scope>
    <source>
        <strain evidence="2">DP1</strain>
    </source>
</reference>
<dbReference type="AlphaFoldDB" id="A0AAD1XRE0"/>
<protein>
    <submittedName>
        <fullName evidence="2">Uncharacterized protein</fullName>
    </submittedName>
</protein>
<evidence type="ECO:0000256" key="1">
    <source>
        <dbReference type="SAM" id="MobiDB-lite"/>
    </source>
</evidence>
<feature type="region of interest" description="Disordered" evidence="1">
    <location>
        <begin position="1"/>
        <end position="50"/>
    </location>
</feature>
<keyword evidence="3" id="KW-1185">Reference proteome</keyword>
<accession>A0AAD1XRE0</accession>
<dbReference type="Proteomes" id="UP001295684">
    <property type="component" value="Unassembled WGS sequence"/>
</dbReference>